<keyword evidence="1" id="KW-0732">Signal</keyword>
<dbReference type="RefSeq" id="XP_021883904.1">
    <property type="nucleotide sequence ID" value="XM_022027605.1"/>
</dbReference>
<dbReference type="AlphaFoldDB" id="A0A1Y2GV26"/>
<dbReference type="STRING" id="64571.A0A1Y2GV26"/>
<dbReference type="InterPro" id="IPR055343">
    <property type="entry name" value="CREG_beta-barrel"/>
</dbReference>
<keyword evidence="4" id="KW-1185">Reference proteome</keyword>
<dbReference type="InterPro" id="IPR012349">
    <property type="entry name" value="Split_barrel_FMN-bd"/>
</dbReference>
<gene>
    <name evidence="3" type="ORF">BCR41DRAFT_384733</name>
</gene>
<dbReference type="InParanoid" id="A0A1Y2GV26"/>
<dbReference type="Gene3D" id="2.30.110.10">
    <property type="entry name" value="Electron Transport, Fmn-binding Protein, Chain A"/>
    <property type="match status" value="1"/>
</dbReference>
<proteinExistence type="predicted"/>
<sequence length="233" mass="26125">MLIFRSLAAALSLTLFSTAALALPAAPCHGGHDGVLTSAMGETHEQAAGLARKLIKNTGVGTFMSIMNDHYKDGDLEGYPFGSVDYYADDCEEPGTPLMLLSHLQINVQNARSQNRVSLAIRKLPGPDERGNPMVDPRVTLLGHLVPLEEKKHAKAEACFLKQHPEAKWWLPNRGFHDFKWYHLEIEEIYYIGGFGGIHYIGWIDVDTYYEAKQLKENKPDSSLVRFQGQWRS</sequence>
<evidence type="ECO:0000313" key="4">
    <source>
        <dbReference type="Proteomes" id="UP000193648"/>
    </source>
</evidence>
<dbReference type="Proteomes" id="UP000193648">
    <property type="component" value="Unassembled WGS sequence"/>
</dbReference>
<feature type="domain" description="CREG-like beta-barrel" evidence="2">
    <location>
        <begin position="43"/>
        <end position="211"/>
    </location>
</feature>
<dbReference type="OrthoDB" id="2138282at2759"/>
<feature type="chain" id="PRO_5012350133" evidence="1">
    <location>
        <begin position="23"/>
        <end position="233"/>
    </location>
</feature>
<dbReference type="PANTHER" id="PTHR37273:SF1">
    <property type="entry name" value="ADL397C-AP"/>
    <property type="match status" value="1"/>
</dbReference>
<name>A0A1Y2GV26_9FUNG</name>
<evidence type="ECO:0000313" key="3">
    <source>
        <dbReference type="EMBL" id="ORZ24923.1"/>
    </source>
</evidence>
<organism evidence="3 4">
    <name type="scientific">Lobosporangium transversale</name>
    <dbReference type="NCBI Taxonomy" id="64571"/>
    <lineage>
        <taxon>Eukaryota</taxon>
        <taxon>Fungi</taxon>
        <taxon>Fungi incertae sedis</taxon>
        <taxon>Mucoromycota</taxon>
        <taxon>Mortierellomycotina</taxon>
        <taxon>Mortierellomycetes</taxon>
        <taxon>Mortierellales</taxon>
        <taxon>Mortierellaceae</taxon>
        <taxon>Lobosporangium</taxon>
    </lineage>
</organism>
<dbReference type="Pfam" id="PF13883">
    <property type="entry name" value="CREG_beta-barrel"/>
    <property type="match status" value="1"/>
</dbReference>
<accession>A0A1Y2GV26</accession>
<feature type="signal peptide" evidence="1">
    <location>
        <begin position="1"/>
        <end position="22"/>
    </location>
</feature>
<comment type="caution">
    <text evidence="3">The sequence shown here is derived from an EMBL/GenBank/DDBJ whole genome shotgun (WGS) entry which is preliminary data.</text>
</comment>
<dbReference type="SUPFAM" id="SSF50475">
    <property type="entry name" value="FMN-binding split barrel"/>
    <property type="match status" value="1"/>
</dbReference>
<dbReference type="GeneID" id="33569448"/>
<dbReference type="PANTHER" id="PTHR37273">
    <property type="entry name" value="CHROMOSOME 8, WHOLE GENOME SHOTGUN SEQUENCE"/>
    <property type="match status" value="1"/>
</dbReference>
<dbReference type="EMBL" id="MCFF01000008">
    <property type="protein sequence ID" value="ORZ24923.1"/>
    <property type="molecule type" value="Genomic_DNA"/>
</dbReference>
<reference evidence="3 4" key="1">
    <citation type="submission" date="2016-07" db="EMBL/GenBank/DDBJ databases">
        <title>Pervasive Adenine N6-methylation of Active Genes in Fungi.</title>
        <authorList>
            <consortium name="DOE Joint Genome Institute"/>
            <person name="Mondo S.J."/>
            <person name="Dannebaum R.O."/>
            <person name="Kuo R.C."/>
            <person name="Labutti K."/>
            <person name="Haridas S."/>
            <person name="Kuo A."/>
            <person name="Salamov A."/>
            <person name="Ahrendt S.R."/>
            <person name="Lipzen A."/>
            <person name="Sullivan W."/>
            <person name="Andreopoulos W.B."/>
            <person name="Clum A."/>
            <person name="Lindquist E."/>
            <person name="Daum C."/>
            <person name="Ramamoorthy G.K."/>
            <person name="Gryganskyi A."/>
            <person name="Culley D."/>
            <person name="Magnuson J.K."/>
            <person name="James T.Y."/>
            <person name="O'Malley M.A."/>
            <person name="Stajich J.E."/>
            <person name="Spatafora J.W."/>
            <person name="Visel A."/>
            <person name="Grigoriev I.V."/>
        </authorList>
    </citation>
    <scope>NUCLEOTIDE SEQUENCE [LARGE SCALE GENOMIC DNA]</scope>
    <source>
        <strain evidence="3 4">NRRL 3116</strain>
    </source>
</reference>
<evidence type="ECO:0000259" key="2">
    <source>
        <dbReference type="Pfam" id="PF13883"/>
    </source>
</evidence>
<evidence type="ECO:0000256" key="1">
    <source>
        <dbReference type="SAM" id="SignalP"/>
    </source>
</evidence>
<protein>
    <submittedName>
        <fullName evidence="3">Pyridoxamine 5'-phosphate oxidase-domain-containing protein</fullName>
    </submittedName>
</protein>